<dbReference type="PANTHER" id="PTHR42714:SF2">
    <property type="entry name" value="TRNA MODIFICATION GTPASE GTPBP3, MITOCHONDRIAL"/>
    <property type="match status" value="1"/>
</dbReference>
<accession>E1ZQX9</accession>
<dbReference type="GeneID" id="17351207"/>
<organism evidence="8">
    <name type="scientific">Chlorella variabilis</name>
    <name type="common">Green alga</name>
    <dbReference type="NCBI Taxonomy" id="554065"/>
    <lineage>
        <taxon>Eukaryota</taxon>
        <taxon>Viridiplantae</taxon>
        <taxon>Chlorophyta</taxon>
        <taxon>core chlorophytes</taxon>
        <taxon>Trebouxiophyceae</taxon>
        <taxon>Chlorellales</taxon>
        <taxon>Chlorellaceae</taxon>
        <taxon>Chlorella clade</taxon>
        <taxon>Chlorella</taxon>
    </lineage>
</organism>
<feature type="domain" description="TrmE-type G" evidence="6">
    <location>
        <begin position="228"/>
        <end position="394"/>
    </location>
</feature>
<dbReference type="Gene3D" id="1.20.120.430">
    <property type="entry name" value="tRNA modification GTPase MnmE domain 2"/>
    <property type="match status" value="1"/>
</dbReference>
<dbReference type="CDD" id="cd14858">
    <property type="entry name" value="TrmE_N"/>
    <property type="match status" value="1"/>
</dbReference>
<proteinExistence type="inferred from homology"/>
<dbReference type="InterPro" id="IPR025867">
    <property type="entry name" value="MnmE_helical"/>
</dbReference>
<sequence length="469" mass="48940">TIYALSSAPGRGALAVIRISGPASDMALKHLMMRDELPPARKATLTSLTAPNGELLDRGLVLRFQAPLSFTGGEDCAELHLHGSPAVVHAVQDALRELRLRPAEAGEFARRAFDAGKLDLTQARAQPHHAHLHAHHSAWLDVEGLADLLAADTESQRRQALLHSTAHLTVAFPLPSVAARLEAVIDFGEDEGIAEDVAAGVLPLVCDLRQQLEGHLASAASGELVRTGVRIAIVGPPNAGKSSLLNLLAGQEAAIVSPAPGTTRDVVQVQLELGGVKVILIDSAGLRQTDCPIEAEGVRRAVAAAHQAHIVLHLADATSGAAADGVDSRGQLADVALPLPAQIVQLWVMNKADLVPGCHEAAGATVPPAPHLLVSCKSGQGIDQLLALLQQHVRALVASGGDGGMAGALVTRARHKRTSVPPDILVALQHLEVQCEEVRAAARALGRVTGAIDTAMVLDSLFCEFCIGK</sequence>
<keyword evidence="3" id="KW-0819">tRNA processing</keyword>
<dbReference type="HAMAP" id="MF_00379">
    <property type="entry name" value="GTPase_MnmE"/>
    <property type="match status" value="1"/>
</dbReference>
<evidence type="ECO:0000256" key="1">
    <source>
        <dbReference type="ARBA" id="ARBA00004173"/>
    </source>
</evidence>
<dbReference type="SUPFAM" id="SSF52540">
    <property type="entry name" value="P-loop containing nucleoside triphosphate hydrolases"/>
    <property type="match status" value="1"/>
</dbReference>
<dbReference type="AlphaFoldDB" id="E1ZQX9"/>
<name>E1ZQX9_CHLVA</name>
<dbReference type="EMBL" id="GL433860">
    <property type="protein sequence ID" value="EFN51868.1"/>
    <property type="molecule type" value="Genomic_DNA"/>
</dbReference>
<dbReference type="PANTHER" id="PTHR42714">
    <property type="entry name" value="TRNA MODIFICATION GTPASE GTPBP3"/>
    <property type="match status" value="1"/>
</dbReference>
<evidence type="ECO:0000256" key="3">
    <source>
        <dbReference type="ARBA" id="ARBA00022694"/>
    </source>
</evidence>
<dbReference type="Pfam" id="PF12631">
    <property type="entry name" value="MnmE_helical"/>
    <property type="match status" value="1"/>
</dbReference>
<dbReference type="InterPro" id="IPR004520">
    <property type="entry name" value="GTPase_MnmE"/>
</dbReference>
<evidence type="ECO:0000259" key="6">
    <source>
        <dbReference type="PROSITE" id="PS51709"/>
    </source>
</evidence>
<dbReference type="OMA" id="VQIGFHI"/>
<dbReference type="InParanoid" id="E1ZQX9"/>
<dbReference type="NCBIfam" id="TIGR00231">
    <property type="entry name" value="small_GTP"/>
    <property type="match status" value="1"/>
</dbReference>
<dbReference type="eggNOG" id="KOG1191">
    <property type="taxonomic scope" value="Eukaryota"/>
</dbReference>
<feature type="non-terminal residue" evidence="7">
    <location>
        <position position="469"/>
    </location>
</feature>
<dbReference type="InterPro" id="IPR027266">
    <property type="entry name" value="TrmE/GcvT-like"/>
</dbReference>
<dbReference type="InterPro" id="IPR006073">
    <property type="entry name" value="GTP-bd"/>
</dbReference>
<evidence type="ECO:0000256" key="2">
    <source>
        <dbReference type="ARBA" id="ARBA00011043"/>
    </source>
</evidence>
<dbReference type="InterPro" id="IPR005225">
    <property type="entry name" value="Small_GTP-bd"/>
</dbReference>
<dbReference type="GO" id="GO:0005739">
    <property type="term" value="C:mitochondrion"/>
    <property type="evidence" value="ECO:0007669"/>
    <property type="project" value="UniProtKB-SubCell"/>
</dbReference>
<dbReference type="PROSITE" id="PS51709">
    <property type="entry name" value="G_TRME"/>
    <property type="match status" value="1"/>
</dbReference>
<dbReference type="Proteomes" id="UP000008141">
    <property type="component" value="Unassembled WGS sequence"/>
</dbReference>
<evidence type="ECO:0000313" key="7">
    <source>
        <dbReference type="EMBL" id="EFN51868.1"/>
    </source>
</evidence>
<dbReference type="STRING" id="554065.E1ZQX9"/>
<evidence type="ECO:0000313" key="8">
    <source>
        <dbReference type="Proteomes" id="UP000008141"/>
    </source>
</evidence>
<dbReference type="Pfam" id="PF10396">
    <property type="entry name" value="TrmE_N"/>
    <property type="match status" value="1"/>
</dbReference>
<keyword evidence="4" id="KW-0547">Nucleotide-binding</keyword>
<dbReference type="OrthoDB" id="188276at2759"/>
<dbReference type="Pfam" id="PF01926">
    <property type="entry name" value="MMR_HSR1"/>
    <property type="match status" value="1"/>
</dbReference>
<keyword evidence="8" id="KW-1185">Reference proteome</keyword>
<dbReference type="CDD" id="cd04164">
    <property type="entry name" value="trmE"/>
    <property type="match status" value="1"/>
</dbReference>
<gene>
    <name evidence="7" type="ORF">CHLNCDRAFT_8246</name>
</gene>
<dbReference type="InterPro" id="IPR031168">
    <property type="entry name" value="G_TrmE"/>
</dbReference>
<dbReference type="GO" id="GO:0003924">
    <property type="term" value="F:GTPase activity"/>
    <property type="evidence" value="ECO:0007669"/>
    <property type="project" value="InterPro"/>
</dbReference>
<dbReference type="InterPro" id="IPR018948">
    <property type="entry name" value="GTP-bd_TrmE_N"/>
</dbReference>
<dbReference type="InterPro" id="IPR027417">
    <property type="entry name" value="P-loop_NTPase"/>
</dbReference>
<comment type="similarity">
    <text evidence="2">Belongs to the TRAFAC class TrmE-Era-EngA-EngB-Septin-like GTPase superfamily. TrmE GTPase family.</text>
</comment>
<comment type="subcellular location">
    <subcellularLocation>
        <location evidence="1">Mitochondrion</location>
    </subcellularLocation>
</comment>
<keyword evidence="5" id="KW-0342">GTP-binding</keyword>
<feature type="non-terminal residue" evidence="7">
    <location>
        <position position="1"/>
    </location>
</feature>
<dbReference type="FunFam" id="3.30.1360.120:FF:000007">
    <property type="entry name" value="tRNA modification GTPase GTPBP3, mitochondrial"/>
    <property type="match status" value="1"/>
</dbReference>
<reference evidence="7 8" key="1">
    <citation type="journal article" date="2010" name="Plant Cell">
        <title>The Chlorella variabilis NC64A genome reveals adaptation to photosymbiosis, coevolution with viruses, and cryptic sex.</title>
        <authorList>
            <person name="Blanc G."/>
            <person name="Duncan G."/>
            <person name="Agarkova I."/>
            <person name="Borodovsky M."/>
            <person name="Gurnon J."/>
            <person name="Kuo A."/>
            <person name="Lindquist E."/>
            <person name="Lucas S."/>
            <person name="Pangilinan J."/>
            <person name="Polle J."/>
            <person name="Salamov A."/>
            <person name="Terry A."/>
            <person name="Yamada T."/>
            <person name="Dunigan D.D."/>
            <person name="Grigoriev I.V."/>
            <person name="Claverie J.M."/>
            <person name="Van Etten J.L."/>
        </authorList>
    </citation>
    <scope>NUCLEOTIDE SEQUENCE [LARGE SCALE GENOMIC DNA]</scope>
    <source>
        <strain evidence="7 8">NC64A</strain>
    </source>
</reference>
<dbReference type="Gene3D" id="3.30.1360.120">
    <property type="entry name" value="Probable tRNA modification gtpase trme, domain 1"/>
    <property type="match status" value="1"/>
</dbReference>
<dbReference type="GO" id="GO:0005525">
    <property type="term" value="F:GTP binding"/>
    <property type="evidence" value="ECO:0007669"/>
    <property type="project" value="UniProtKB-KW"/>
</dbReference>
<dbReference type="InterPro" id="IPR027368">
    <property type="entry name" value="MnmE_dom2"/>
</dbReference>
<evidence type="ECO:0000256" key="4">
    <source>
        <dbReference type="ARBA" id="ARBA00022741"/>
    </source>
</evidence>
<dbReference type="KEGG" id="cvr:CHLNCDRAFT_8246"/>
<dbReference type="Gene3D" id="3.40.50.300">
    <property type="entry name" value="P-loop containing nucleotide triphosphate hydrolases"/>
    <property type="match status" value="1"/>
</dbReference>
<protein>
    <recommendedName>
        <fullName evidence="6">TrmE-type G domain-containing protein</fullName>
    </recommendedName>
</protein>
<dbReference type="GO" id="GO:0030488">
    <property type="term" value="P:tRNA methylation"/>
    <property type="evidence" value="ECO:0007669"/>
    <property type="project" value="TreeGrafter"/>
</dbReference>
<dbReference type="RefSeq" id="XP_005843970.1">
    <property type="nucleotide sequence ID" value="XM_005843908.1"/>
</dbReference>
<dbReference type="GO" id="GO:0002098">
    <property type="term" value="P:tRNA wobble uridine modification"/>
    <property type="evidence" value="ECO:0007669"/>
    <property type="project" value="TreeGrafter"/>
</dbReference>
<evidence type="ECO:0000256" key="5">
    <source>
        <dbReference type="ARBA" id="ARBA00023134"/>
    </source>
</evidence>